<dbReference type="PROSITE" id="PS50297">
    <property type="entry name" value="ANK_REP_REGION"/>
    <property type="match status" value="3"/>
</dbReference>
<dbReference type="SMART" id="SM00248">
    <property type="entry name" value="ANK"/>
    <property type="match status" value="9"/>
</dbReference>
<feature type="repeat" description="ANK" evidence="2">
    <location>
        <begin position="1132"/>
        <end position="1164"/>
    </location>
</feature>
<dbReference type="InterPro" id="IPR027417">
    <property type="entry name" value="P-loop_NTPase"/>
</dbReference>
<dbReference type="Gene3D" id="1.25.40.20">
    <property type="entry name" value="Ankyrin repeat-containing domain"/>
    <property type="match status" value="3"/>
</dbReference>
<protein>
    <submittedName>
        <fullName evidence="5">Ankyrin repeat-containing protein</fullName>
    </submittedName>
</protein>
<dbReference type="InterPro" id="IPR056884">
    <property type="entry name" value="NPHP3-like_N"/>
</dbReference>
<keyword evidence="1" id="KW-0677">Repeat</keyword>
<feature type="domain" description="Nephrocystin 3-like N-terminal" evidence="4">
    <location>
        <begin position="312"/>
        <end position="478"/>
    </location>
</feature>
<dbReference type="PANTHER" id="PTHR10039">
    <property type="entry name" value="AMELOGENIN"/>
    <property type="match status" value="1"/>
</dbReference>
<feature type="region of interest" description="Disordered" evidence="3">
    <location>
        <begin position="20"/>
        <end position="46"/>
    </location>
</feature>
<feature type="compositionally biased region" description="Basic and acidic residues" evidence="3">
    <location>
        <begin position="36"/>
        <end position="46"/>
    </location>
</feature>
<dbReference type="RefSeq" id="XP_008075890.1">
    <property type="nucleotide sequence ID" value="XM_008077699.1"/>
</dbReference>
<reference evidence="5 6" key="1">
    <citation type="journal article" date="2013" name="BMC Genomics">
        <title>Genomics-driven discovery of the pneumocandin biosynthetic gene cluster in the fungus Glarea lozoyensis.</title>
        <authorList>
            <person name="Chen L."/>
            <person name="Yue Q."/>
            <person name="Zhang X."/>
            <person name="Xiang M."/>
            <person name="Wang C."/>
            <person name="Li S."/>
            <person name="Che Y."/>
            <person name="Ortiz-Lopez F.J."/>
            <person name="Bills G.F."/>
            <person name="Liu X."/>
            <person name="An Z."/>
        </authorList>
    </citation>
    <scope>NUCLEOTIDE SEQUENCE [LARGE SCALE GENOMIC DNA]</scope>
    <source>
        <strain evidence="6">ATCC 20868 / MF5171</strain>
    </source>
</reference>
<dbReference type="Gene3D" id="3.40.50.300">
    <property type="entry name" value="P-loop containing nucleotide triphosphate hydrolases"/>
    <property type="match status" value="1"/>
</dbReference>
<evidence type="ECO:0000256" key="2">
    <source>
        <dbReference type="PROSITE-ProRule" id="PRU00023"/>
    </source>
</evidence>
<gene>
    <name evidence="5" type="ORF">GLAREA_08738</name>
</gene>
<organism evidence="5 6">
    <name type="scientific">Glarea lozoyensis (strain ATCC 20868 / MF5171)</name>
    <dbReference type="NCBI Taxonomy" id="1116229"/>
    <lineage>
        <taxon>Eukaryota</taxon>
        <taxon>Fungi</taxon>
        <taxon>Dikarya</taxon>
        <taxon>Ascomycota</taxon>
        <taxon>Pezizomycotina</taxon>
        <taxon>Leotiomycetes</taxon>
        <taxon>Helotiales</taxon>
        <taxon>Helotiaceae</taxon>
        <taxon>Glarea</taxon>
    </lineage>
</organism>
<feature type="compositionally biased region" description="Low complexity" evidence="3">
    <location>
        <begin position="24"/>
        <end position="34"/>
    </location>
</feature>
<feature type="region of interest" description="Disordered" evidence="3">
    <location>
        <begin position="1389"/>
        <end position="1413"/>
    </location>
</feature>
<sequence>MQSSEAPRRRARKLFYGLKDKLSSRSTSPSVASVHSKRDVSASDSQRHECKSLEPIVASVPDGLDFWLRALNKLSAEKRAAIGTSISQKLNVSETSCLLDDVKEAVQKQARQHEGKRWMVDFGGKKIVLRDKVVDPVHMVLSWAGIRLLLQFTLADAKQSEVLLYGLDIVGYLINRCKVYEILYLNNTDNLPSKAEENLRHAVVQLYVTILTFLATAMKLYSGQSGTLALNDQAVQSEAENCERDCTRILREQSRAEHTELKGLLQELQTTFNKNVIVDWVQTEEWVNFLRWISELPFEDVHSNAKLGRVENTGQWLLDHTLLTDWKTSHAPGIFWLNGSAGTGKTKLVTTLVDHLLLELGADDAIAYFYCDAGRGKSLGVLSSLLRQLASSRNGQSIQQPLFDAYMIKKKNGFASKALGVGDIQQELLNIVDIFPRTFIVVDALDECQKDVQAVLIKTLNSLVGKTSRPVKVLLSSRPEPYIRDLLGDVVEVEVDKSGNSKDISKFIHESVYHPHVYLEGFPCNKYWNKNMPVKFREEICTALNQKSGGMFQWAKLQIAQLRRLESENDIRSYLGKLPTELKGLYDSIWSDIQQEHGNKPIVAKRAFQWLVCSRIPPTPNELLFIVSQDTDGFYKDESEEKLFPASPLAEDIDYVLTACRNLVVVDKAAGVCKFSHHSVHDHFTNASETMSPHPNTLAAKLCLLLLLRHQVDEDVVFNNVGAYWPDTYYSSALDAPGRMEWAGIILSFQETVADDLILTYRRADPRNSISPADTLFYYPEDHWLWHLKVHENPYPDHELAILFQQFLGSFDEASDAFKRHWIRKGGIVEPPVFLAASNRIYFLLRECSPQIMQSMTKNGAHVDLYNGTDGSSLMLAVKKKDYKISRCLLEDGVSLHCEGQNGASHWGSAALYLAVAHEDMKMMQLLIDHGAKFNDWHDFIRLAIGGNVSILRCFLGHLELFSHSTVNVIHSKLDRQNCASNRLMHSAKLHDLPSIALMLRELGCDIDASDDKGNTPLSTAAKECNKNMIELLLDLVANINPPKIKDIQGTHFRHNNVPLTAAIHGLEFCNEDIKIHGTLESTVELLLSRGADPNRKSGRLGNALLGAIQLNSEVIVDYILKASPDALARIENRGALALAARYSTFSMVKYLMEKGAGINLPGGLTDESIYFDYPKAQSVKSVKHQVELPIIEAAMKGDLEMVQILIAHGADVNATGIIYGNALCAAAHERHEKVVEFLIGCNADVNKQGGVYGEMPLLALTHNGWANYSFFASRPGCDMESVSVAYAIRQLKANQVAVLLLENGADPNVYTEKYGSALSAAQSRGQRQMVDLLLRYGAKPVEGIECCERDGREVLEGEVEQSAYEYAIRHKLTSFPLLPGEFDELSEEDNCRRHSEKRAEEIEHSYSTEQRS</sequence>
<dbReference type="OrthoDB" id="7464126at2759"/>
<accession>S3DFP8</accession>
<evidence type="ECO:0000313" key="6">
    <source>
        <dbReference type="Proteomes" id="UP000016922"/>
    </source>
</evidence>
<dbReference type="PANTHER" id="PTHR10039:SF16">
    <property type="entry name" value="GPI INOSITOL-DEACYLASE"/>
    <property type="match status" value="1"/>
</dbReference>
<dbReference type="InterPro" id="IPR036770">
    <property type="entry name" value="Ankyrin_rpt-contain_sf"/>
</dbReference>
<keyword evidence="2" id="KW-0040">ANK repeat</keyword>
<proteinExistence type="predicted"/>
<name>S3DFP8_GLAL2</name>
<feature type="repeat" description="ANK" evidence="2">
    <location>
        <begin position="1186"/>
        <end position="1218"/>
    </location>
</feature>
<dbReference type="SUPFAM" id="SSF52540">
    <property type="entry name" value="P-loop containing nucleoside triphosphate hydrolases"/>
    <property type="match status" value="1"/>
</dbReference>
<dbReference type="PROSITE" id="PS50088">
    <property type="entry name" value="ANK_REPEAT"/>
    <property type="match status" value="4"/>
</dbReference>
<feature type="compositionally biased region" description="Basic and acidic residues" evidence="3">
    <location>
        <begin position="1390"/>
        <end position="1413"/>
    </location>
</feature>
<dbReference type="EMBL" id="KE145352">
    <property type="protein sequence ID" value="EPE36575.1"/>
    <property type="molecule type" value="Genomic_DNA"/>
</dbReference>
<dbReference type="Proteomes" id="UP000016922">
    <property type="component" value="Unassembled WGS sequence"/>
</dbReference>
<feature type="repeat" description="ANK" evidence="2">
    <location>
        <begin position="1013"/>
        <end position="1041"/>
    </location>
</feature>
<dbReference type="InterPro" id="IPR002110">
    <property type="entry name" value="Ankyrin_rpt"/>
</dbReference>
<dbReference type="Pfam" id="PF00023">
    <property type="entry name" value="Ank"/>
    <property type="match status" value="1"/>
</dbReference>
<dbReference type="SUPFAM" id="SSF48403">
    <property type="entry name" value="Ankyrin repeat"/>
    <property type="match status" value="2"/>
</dbReference>
<dbReference type="eggNOG" id="KOG4177">
    <property type="taxonomic scope" value="Eukaryota"/>
</dbReference>
<evidence type="ECO:0000313" key="5">
    <source>
        <dbReference type="EMBL" id="EPE36575.1"/>
    </source>
</evidence>
<feature type="repeat" description="ANK" evidence="2">
    <location>
        <begin position="907"/>
        <end position="939"/>
    </location>
</feature>
<evidence type="ECO:0000256" key="1">
    <source>
        <dbReference type="ARBA" id="ARBA00022737"/>
    </source>
</evidence>
<evidence type="ECO:0000259" key="4">
    <source>
        <dbReference type="Pfam" id="PF24883"/>
    </source>
</evidence>
<dbReference type="Pfam" id="PF24883">
    <property type="entry name" value="NPHP3_N"/>
    <property type="match status" value="1"/>
</dbReference>
<keyword evidence="6" id="KW-1185">Reference proteome</keyword>
<dbReference type="GeneID" id="19467786"/>
<dbReference type="Pfam" id="PF12796">
    <property type="entry name" value="Ank_2"/>
    <property type="match status" value="1"/>
</dbReference>
<evidence type="ECO:0000256" key="3">
    <source>
        <dbReference type="SAM" id="MobiDB-lite"/>
    </source>
</evidence>
<dbReference type="KEGG" id="glz:GLAREA_08738"/>
<dbReference type="STRING" id="1116229.S3DFP8"/>
<dbReference type="HOGENOM" id="CLU_000288_34_7_1"/>